<dbReference type="NCBIfam" id="TIGR02937">
    <property type="entry name" value="sigma70-ECF"/>
    <property type="match status" value="1"/>
</dbReference>
<dbReference type="InterPro" id="IPR032710">
    <property type="entry name" value="NTF2-like_dom_sf"/>
</dbReference>
<dbReference type="InterPro" id="IPR013249">
    <property type="entry name" value="RNA_pol_sigma70_r4_t2"/>
</dbReference>
<dbReference type="InterPro" id="IPR007627">
    <property type="entry name" value="RNA_pol_sigma70_r2"/>
</dbReference>
<comment type="subunit">
    <text evidence="2">Interacts transiently with the RNA polymerase catalytic core formed by RpoA, RpoB, RpoC and RpoZ (2 alpha, 1 beta, 1 beta' and 1 omega subunit) to form the RNA polymerase holoenzyme that can initiate transcription.</text>
</comment>
<evidence type="ECO:0000256" key="5">
    <source>
        <dbReference type="ARBA" id="ARBA00023125"/>
    </source>
</evidence>
<feature type="domain" description="RNA polymerase sigma-70 region 2" evidence="9">
    <location>
        <begin position="32"/>
        <end position="98"/>
    </location>
</feature>
<dbReference type="GO" id="GO:0003677">
    <property type="term" value="F:DNA binding"/>
    <property type="evidence" value="ECO:0007669"/>
    <property type="project" value="UniProtKB-KW"/>
</dbReference>
<comment type="caution">
    <text evidence="11">The sequence shown here is derived from an EMBL/GenBank/DDBJ whole genome shotgun (WGS) entry which is preliminary data.</text>
</comment>
<dbReference type="PANTHER" id="PTHR43133">
    <property type="entry name" value="RNA POLYMERASE ECF-TYPE SIGMA FACTO"/>
    <property type="match status" value="1"/>
</dbReference>
<dbReference type="NCBIfam" id="TIGR02960">
    <property type="entry name" value="SigX5"/>
    <property type="match status" value="1"/>
</dbReference>
<gene>
    <name evidence="11" type="primary">rpoE_25</name>
    <name evidence="11" type="ORF">Acor_79260</name>
</gene>
<dbReference type="GO" id="GO:0016987">
    <property type="term" value="F:sigma factor activity"/>
    <property type="evidence" value="ECO:0007669"/>
    <property type="project" value="UniProtKB-KW"/>
</dbReference>
<evidence type="ECO:0000256" key="1">
    <source>
        <dbReference type="ARBA" id="ARBA00010641"/>
    </source>
</evidence>
<dbReference type="EMBL" id="BLAD01000115">
    <property type="protein sequence ID" value="GES05857.1"/>
    <property type="molecule type" value="Genomic_DNA"/>
</dbReference>
<dbReference type="AlphaFoldDB" id="A0A5M3W9W8"/>
<dbReference type="GO" id="GO:0006352">
    <property type="term" value="P:DNA-templated transcription initiation"/>
    <property type="evidence" value="ECO:0007669"/>
    <property type="project" value="InterPro"/>
</dbReference>
<accession>A0A5M3W9W8</accession>
<dbReference type="CDD" id="cd06171">
    <property type="entry name" value="Sigma70_r4"/>
    <property type="match status" value="1"/>
</dbReference>
<dbReference type="InterPro" id="IPR013325">
    <property type="entry name" value="RNA_pol_sigma_r2"/>
</dbReference>
<evidence type="ECO:0000256" key="7">
    <source>
        <dbReference type="RuleBase" id="RU000716"/>
    </source>
</evidence>
<dbReference type="InterPro" id="IPR000838">
    <property type="entry name" value="RNA_pol_sigma70_ECF_CS"/>
</dbReference>
<dbReference type="Pfam" id="PF04542">
    <property type="entry name" value="Sigma70_r2"/>
    <property type="match status" value="1"/>
</dbReference>
<name>A0A5M3W9W8_9ACTN</name>
<dbReference type="Pfam" id="PF08281">
    <property type="entry name" value="Sigma70_r4_2"/>
    <property type="match status" value="1"/>
</dbReference>
<evidence type="ECO:0000259" key="10">
    <source>
        <dbReference type="Pfam" id="PF08281"/>
    </source>
</evidence>
<dbReference type="GO" id="GO:0006950">
    <property type="term" value="P:response to stress"/>
    <property type="evidence" value="ECO:0007669"/>
    <property type="project" value="UniProtKB-ARBA"/>
</dbReference>
<keyword evidence="3 7" id="KW-0805">Transcription regulation</keyword>
<dbReference type="SUPFAM" id="SSF88659">
    <property type="entry name" value="Sigma3 and sigma4 domains of RNA polymerase sigma factors"/>
    <property type="match status" value="1"/>
</dbReference>
<dbReference type="PROSITE" id="PS01063">
    <property type="entry name" value="SIGMA70_ECF"/>
    <property type="match status" value="1"/>
</dbReference>
<evidence type="ECO:0000313" key="11">
    <source>
        <dbReference type="EMBL" id="GES05857.1"/>
    </source>
</evidence>
<dbReference type="RefSeq" id="WP_246239759.1">
    <property type="nucleotide sequence ID" value="NZ_BAAABN010000052.1"/>
</dbReference>
<dbReference type="Gene3D" id="3.10.450.50">
    <property type="match status" value="1"/>
</dbReference>
<keyword evidence="12" id="KW-1185">Reference proteome</keyword>
<dbReference type="Gene3D" id="1.10.1740.10">
    <property type="match status" value="1"/>
</dbReference>
<dbReference type="InterPro" id="IPR014284">
    <property type="entry name" value="RNA_pol_sigma-70_dom"/>
</dbReference>
<keyword evidence="6 7" id="KW-0804">Transcription</keyword>
<evidence type="ECO:0000256" key="6">
    <source>
        <dbReference type="ARBA" id="ARBA00023163"/>
    </source>
</evidence>
<dbReference type="SUPFAM" id="SSF88946">
    <property type="entry name" value="Sigma2 domain of RNA polymerase sigma factors"/>
    <property type="match status" value="1"/>
</dbReference>
<proteinExistence type="inferred from homology"/>
<organism evidence="11 12">
    <name type="scientific">Acrocarpospora corrugata</name>
    <dbReference type="NCBI Taxonomy" id="35763"/>
    <lineage>
        <taxon>Bacteria</taxon>
        <taxon>Bacillati</taxon>
        <taxon>Actinomycetota</taxon>
        <taxon>Actinomycetes</taxon>
        <taxon>Streptosporangiales</taxon>
        <taxon>Streptosporangiaceae</taxon>
        <taxon>Acrocarpospora</taxon>
    </lineage>
</organism>
<reference evidence="11 12" key="1">
    <citation type="submission" date="2019-10" db="EMBL/GenBank/DDBJ databases">
        <title>Whole genome shotgun sequence of Acrocarpospora corrugata NBRC 13972.</title>
        <authorList>
            <person name="Ichikawa N."/>
            <person name="Kimura A."/>
            <person name="Kitahashi Y."/>
            <person name="Komaki H."/>
            <person name="Oguchi A."/>
        </authorList>
    </citation>
    <scope>NUCLEOTIDE SEQUENCE [LARGE SCALE GENOMIC DNA]</scope>
    <source>
        <strain evidence="11 12">NBRC 13972</strain>
    </source>
</reference>
<comment type="similarity">
    <text evidence="1 7">Belongs to the sigma-70 factor family. ECF subfamily.</text>
</comment>
<dbReference type="InterPro" id="IPR013324">
    <property type="entry name" value="RNA_pol_sigma_r3/r4-like"/>
</dbReference>
<dbReference type="Gene3D" id="1.10.10.10">
    <property type="entry name" value="Winged helix-like DNA-binding domain superfamily/Winged helix DNA-binding domain"/>
    <property type="match status" value="1"/>
</dbReference>
<evidence type="ECO:0000256" key="8">
    <source>
        <dbReference type="SAM" id="MobiDB-lite"/>
    </source>
</evidence>
<dbReference type="InterPro" id="IPR036388">
    <property type="entry name" value="WH-like_DNA-bd_sf"/>
</dbReference>
<evidence type="ECO:0000313" key="12">
    <source>
        <dbReference type="Proteomes" id="UP000334990"/>
    </source>
</evidence>
<evidence type="ECO:0000259" key="9">
    <source>
        <dbReference type="Pfam" id="PF04542"/>
    </source>
</evidence>
<dbReference type="InterPro" id="IPR039425">
    <property type="entry name" value="RNA_pol_sigma-70-like"/>
</dbReference>
<keyword evidence="4 7" id="KW-0731">Sigma factor</keyword>
<dbReference type="Proteomes" id="UP000334990">
    <property type="component" value="Unassembled WGS sequence"/>
</dbReference>
<evidence type="ECO:0000256" key="2">
    <source>
        <dbReference type="ARBA" id="ARBA00011344"/>
    </source>
</evidence>
<sequence>MQRNAAHRPGMPEETTLADSVRTGDESVFTGLVERHRPELRLHCYRMLGSYQDAEDLVQETFLRAWRARERFEGRATVRTWLYRIATNACLDALERRPRRVLPYDVAPAALGTDGPLPSGGGHAWLEPYPDHLLDGVAADDDPAAEVLARETMELAFLAAIQHLPPRQRAVLILRDVLEWPADQTAAVLDVNVTAVKSALQRARATMRARLPQRRSEWAASSGLTEEEQTLLRRYMAAQESGDEQALIDVLHEDLRTAFPPMALWADSRAAFLAGSRKHAAVGEYRFVPTSANRQPAAAIYLRRPGDTAFRPLVVEVLRVENGAIVEIVDFSDPAVFATFGLPETL</sequence>
<dbReference type="NCBIfam" id="NF006089">
    <property type="entry name" value="PRK08241.1"/>
    <property type="match status" value="1"/>
</dbReference>
<dbReference type="PANTHER" id="PTHR43133:SF65">
    <property type="entry name" value="ECF RNA POLYMERASE SIGMA FACTOR SIGG"/>
    <property type="match status" value="1"/>
</dbReference>
<protein>
    <recommendedName>
        <fullName evidence="7">RNA polymerase sigma factor</fullName>
    </recommendedName>
</protein>
<evidence type="ECO:0000256" key="3">
    <source>
        <dbReference type="ARBA" id="ARBA00023015"/>
    </source>
</evidence>
<dbReference type="SUPFAM" id="SSF54427">
    <property type="entry name" value="NTF2-like"/>
    <property type="match status" value="1"/>
</dbReference>
<dbReference type="InterPro" id="IPR014305">
    <property type="entry name" value="RNA_pol_sigma-G_actinobac"/>
</dbReference>
<feature type="domain" description="RNA polymerase sigma factor 70 region 4 type 2" evidence="10">
    <location>
        <begin position="156"/>
        <end position="207"/>
    </location>
</feature>
<evidence type="ECO:0000256" key="4">
    <source>
        <dbReference type="ARBA" id="ARBA00023082"/>
    </source>
</evidence>
<feature type="region of interest" description="Disordered" evidence="8">
    <location>
        <begin position="1"/>
        <end position="21"/>
    </location>
</feature>
<keyword evidence="5 7" id="KW-0238">DNA-binding</keyword>